<keyword evidence="3" id="KW-1185">Reference proteome</keyword>
<sequence>MPANRFGDPRAQVYIVDHLAPGAVIKRHVLITNNSQAPQHIEVFPGAASIDDDAFNALAGRATNELTSWISLNRTAVDLPPGGSEKVLVTIAVDPAASTGERYGVIWAETSAPSNTPENVLMVTRVGVRIYLDVGPGGDPAPSFDISSLTPSRDGDRRPEVLATVHNTGGRALDMAGELTLSDGPGGVNAGPFPVSTAVTVLPGHTAGVRTVLDQRLPDGPWKARLTLRSGYIERVATATLTFPAAANTVGGPVTPENWFQTHPLLAGGLAALVGAALFVAFFVVRRRRPVSRRRERERAEPLAESV</sequence>
<dbReference type="EMBL" id="VSRL01000053">
    <property type="protein sequence ID" value="NKE58402.1"/>
    <property type="molecule type" value="Genomic_DNA"/>
</dbReference>
<evidence type="ECO:0000313" key="2">
    <source>
        <dbReference type="EMBL" id="NKE58402.1"/>
    </source>
</evidence>
<reference evidence="2 3" key="1">
    <citation type="submission" date="2019-08" db="EMBL/GenBank/DDBJ databases">
        <title>Lentzea from Indian Himalayas.</title>
        <authorList>
            <person name="Mandal S."/>
            <person name="Mallick Gupta A."/>
            <person name="Maiti P.K."/>
            <person name="Sarkar J."/>
            <person name="Mandal S."/>
        </authorList>
    </citation>
    <scope>NUCLEOTIDE SEQUENCE [LARGE SCALE GENOMIC DNA]</scope>
    <source>
        <strain evidence="2 3">PSKA42</strain>
    </source>
</reference>
<gene>
    <name evidence="2" type="ORF">FXN61_16870</name>
</gene>
<keyword evidence="1" id="KW-0812">Transmembrane</keyword>
<keyword evidence="1" id="KW-1133">Transmembrane helix</keyword>
<keyword evidence="1" id="KW-0472">Membrane</keyword>
<protein>
    <recommendedName>
        <fullName evidence="4">Peptidase</fullName>
    </recommendedName>
</protein>
<name>A0ABX1FIF7_9PSEU</name>
<evidence type="ECO:0008006" key="4">
    <source>
        <dbReference type="Google" id="ProtNLM"/>
    </source>
</evidence>
<evidence type="ECO:0000256" key="1">
    <source>
        <dbReference type="SAM" id="Phobius"/>
    </source>
</evidence>
<feature type="transmembrane region" description="Helical" evidence="1">
    <location>
        <begin position="265"/>
        <end position="285"/>
    </location>
</feature>
<comment type="caution">
    <text evidence="2">The sequence shown here is derived from an EMBL/GenBank/DDBJ whole genome shotgun (WGS) entry which is preliminary data.</text>
</comment>
<accession>A0ABX1FIF7</accession>
<evidence type="ECO:0000313" key="3">
    <source>
        <dbReference type="Proteomes" id="UP001515943"/>
    </source>
</evidence>
<organism evidence="2 3">
    <name type="scientific">Lentzea indica</name>
    <dbReference type="NCBI Taxonomy" id="2604800"/>
    <lineage>
        <taxon>Bacteria</taxon>
        <taxon>Bacillati</taxon>
        <taxon>Actinomycetota</taxon>
        <taxon>Actinomycetes</taxon>
        <taxon>Pseudonocardiales</taxon>
        <taxon>Pseudonocardiaceae</taxon>
        <taxon>Lentzea</taxon>
    </lineage>
</organism>
<proteinExistence type="predicted"/>
<dbReference type="Proteomes" id="UP001515943">
    <property type="component" value="Unassembled WGS sequence"/>
</dbReference>